<organism evidence="6">
    <name type="scientific">Caldicellulosiruptor owensensis</name>
    <dbReference type="NCBI Taxonomy" id="55205"/>
    <lineage>
        <taxon>Bacteria</taxon>
        <taxon>Bacillati</taxon>
        <taxon>Bacillota</taxon>
        <taxon>Bacillota incertae sedis</taxon>
        <taxon>Caldicellulosiruptorales</taxon>
        <taxon>Caldicellulosiruptoraceae</taxon>
        <taxon>Caldicellulosiruptor</taxon>
    </lineage>
</organism>
<dbReference type="PROSITE" id="PS50893">
    <property type="entry name" value="ABC_TRANSPORTER_2"/>
    <property type="match status" value="1"/>
</dbReference>
<dbReference type="AlphaFoldDB" id="A0A7C5Z8Q8"/>
<dbReference type="InterPro" id="IPR027417">
    <property type="entry name" value="P-loop_NTPase"/>
</dbReference>
<evidence type="ECO:0000256" key="3">
    <source>
        <dbReference type="ARBA" id="ARBA00022741"/>
    </source>
</evidence>
<dbReference type="CDD" id="cd03230">
    <property type="entry name" value="ABC_DR_subfamily_A"/>
    <property type="match status" value="1"/>
</dbReference>
<dbReference type="PANTHER" id="PTHR43335:SF4">
    <property type="entry name" value="ABC TRANSPORTER, ATP-BINDING PROTEIN"/>
    <property type="match status" value="1"/>
</dbReference>
<evidence type="ECO:0000256" key="2">
    <source>
        <dbReference type="ARBA" id="ARBA00022448"/>
    </source>
</evidence>
<dbReference type="GO" id="GO:0016887">
    <property type="term" value="F:ATP hydrolysis activity"/>
    <property type="evidence" value="ECO:0007669"/>
    <property type="project" value="InterPro"/>
</dbReference>
<protein>
    <submittedName>
        <fullName evidence="6">ABC transporter ATP-binding protein</fullName>
    </submittedName>
</protein>
<reference evidence="6" key="1">
    <citation type="journal article" date="2020" name="mSystems">
        <title>Genome- and Community-Level Interaction Insights into Carbon Utilization and Element Cycling Functions of Hydrothermarchaeota in Hydrothermal Sediment.</title>
        <authorList>
            <person name="Zhou Z."/>
            <person name="Liu Y."/>
            <person name="Xu W."/>
            <person name="Pan J."/>
            <person name="Luo Z.H."/>
            <person name="Li M."/>
        </authorList>
    </citation>
    <scope>NUCLEOTIDE SEQUENCE [LARGE SCALE GENOMIC DNA]</scope>
    <source>
        <strain evidence="6">SpSt-102</strain>
    </source>
</reference>
<accession>A0A7C5Z8Q8</accession>
<comment type="similarity">
    <text evidence="1">Belongs to the ABC transporter superfamily.</text>
</comment>
<name>A0A7C5Z8Q8_9FIRM</name>
<evidence type="ECO:0000259" key="5">
    <source>
        <dbReference type="PROSITE" id="PS50893"/>
    </source>
</evidence>
<evidence type="ECO:0000256" key="4">
    <source>
        <dbReference type="ARBA" id="ARBA00022840"/>
    </source>
</evidence>
<dbReference type="Pfam" id="PF00005">
    <property type="entry name" value="ABC_tran"/>
    <property type="match status" value="1"/>
</dbReference>
<feature type="domain" description="ABC transporter" evidence="5">
    <location>
        <begin position="27"/>
        <end position="255"/>
    </location>
</feature>
<dbReference type="SUPFAM" id="SSF52540">
    <property type="entry name" value="P-loop containing nucleoside triphosphate hydrolases"/>
    <property type="match status" value="1"/>
</dbReference>
<gene>
    <name evidence="6" type="ORF">ENL71_10750</name>
</gene>
<dbReference type="GO" id="GO:0005524">
    <property type="term" value="F:ATP binding"/>
    <property type="evidence" value="ECO:0007669"/>
    <property type="project" value="UniProtKB-KW"/>
</dbReference>
<dbReference type="SMART" id="SM00382">
    <property type="entry name" value="AAA"/>
    <property type="match status" value="1"/>
</dbReference>
<keyword evidence="2" id="KW-0813">Transport</keyword>
<keyword evidence="3" id="KW-0547">Nucleotide-binding</keyword>
<comment type="caution">
    <text evidence="6">The sequence shown here is derived from an EMBL/GenBank/DDBJ whole genome shotgun (WGS) entry which is preliminary data.</text>
</comment>
<keyword evidence="4 6" id="KW-0067">ATP-binding</keyword>
<evidence type="ECO:0000313" key="6">
    <source>
        <dbReference type="EMBL" id="HHS02919.1"/>
    </source>
</evidence>
<evidence type="ECO:0000256" key="1">
    <source>
        <dbReference type="ARBA" id="ARBA00005417"/>
    </source>
</evidence>
<dbReference type="Gene3D" id="3.40.50.300">
    <property type="entry name" value="P-loop containing nucleotide triphosphate hydrolases"/>
    <property type="match status" value="1"/>
</dbReference>
<proteinExistence type="inferred from homology"/>
<dbReference type="InterPro" id="IPR003439">
    <property type="entry name" value="ABC_transporter-like_ATP-bd"/>
</dbReference>
<dbReference type="EMBL" id="DRUZ01000124">
    <property type="protein sequence ID" value="HHS02919.1"/>
    <property type="molecule type" value="Genomic_DNA"/>
</dbReference>
<sequence length="322" mass="36975">MYQLRYEVLSDLIIILYEERVELMKIIEVDNVTVKTKEKMILDKISFTIREGEIVGLIGPNGAGKSTTLKVLFGLVIPSNGSVKINGFDVLENPEKALKDVEGIVENPKFYENQTGLDNLNSFGILNGTTTNEIKKTAHFWGLDEKVLKRKVKKYSSGMLQKLALTKVFSSNPKLIILDEPTNALDPTSKIKFAQKVKEINEFQKTTFLISSHLLDEVEEICHKFIFIKEGKIVLDIAKNELTDNNIYILTLDKTFKKDEISTPIILKYLIESEENQLKFKIDSQEDLNFIIKKLIEDGYLIKEVKQNKKDLIEIYKELFYI</sequence>
<dbReference type="InterPro" id="IPR003593">
    <property type="entry name" value="AAA+_ATPase"/>
</dbReference>
<dbReference type="PANTHER" id="PTHR43335">
    <property type="entry name" value="ABC TRANSPORTER, ATP-BINDING PROTEIN"/>
    <property type="match status" value="1"/>
</dbReference>